<keyword evidence="2" id="KW-0732">Signal</keyword>
<name>A0A7W8CSB0_9BACL</name>
<organism evidence="3 4">
    <name type="scientific">Planococcus koreensis</name>
    <dbReference type="NCBI Taxonomy" id="112331"/>
    <lineage>
        <taxon>Bacteria</taxon>
        <taxon>Bacillati</taxon>
        <taxon>Bacillota</taxon>
        <taxon>Bacilli</taxon>
        <taxon>Bacillales</taxon>
        <taxon>Caryophanaceae</taxon>
        <taxon>Planococcus</taxon>
    </lineage>
</organism>
<evidence type="ECO:0000256" key="1">
    <source>
        <dbReference type="SAM" id="MobiDB-lite"/>
    </source>
</evidence>
<comment type="caution">
    <text evidence="3">The sequence shown here is derived from an EMBL/GenBank/DDBJ whole genome shotgun (WGS) entry which is preliminary data.</text>
</comment>
<evidence type="ECO:0000256" key="2">
    <source>
        <dbReference type="SAM" id="SignalP"/>
    </source>
</evidence>
<evidence type="ECO:0000313" key="4">
    <source>
        <dbReference type="Proteomes" id="UP000525923"/>
    </source>
</evidence>
<feature type="compositionally biased region" description="Acidic residues" evidence="1">
    <location>
        <begin position="26"/>
        <end position="39"/>
    </location>
</feature>
<dbReference type="RefSeq" id="WP_158290635.1">
    <property type="nucleotide sequence ID" value="NZ_CP181055.1"/>
</dbReference>
<dbReference type="Proteomes" id="UP000525923">
    <property type="component" value="Unassembled WGS sequence"/>
</dbReference>
<evidence type="ECO:0008006" key="5">
    <source>
        <dbReference type="Google" id="ProtNLM"/>
    </source>
</evidence>
<reference evidence="3 4" key="1">
    <citation type="submission" date="2020-08" db="EMBL/GenBank/DDBJ databases">
        <title>Genomic Encyclopedia of Type Strains, Phase IV (KMG-IV): sequencing the most valuable type-strain genomes for metagenomic binning, comparative biology and taxonomic classification.</title>
        <authorList>
            <person name="Goeker M."/>
        </authorList>
    </citation>
    <scope>NUCLEOTIDE SEQUENCE [LARGE SCALE GENOMIC DNA]</scope>
    <source>
        <strain evidence="3 4">DSM 15895</strain>
    </source>
</reference>
<sequence>MIKKGRAVSLIVILALGFSACSGEPVPEEPAEEAEDNDSPEQPITSGETGAEDAGEDKGETGGEEISPVQKQMALDVLNAIFNDAEQGIVYRLSSGFTIGESTRSEVYAQISEPEERIGGYDYYHGSMGQASYKILFDENDVMKEARYFGTNVERQTNLGGITREDLLQEHGEPDAERKIPDTGETNLIYYVGDYELQFVIGGNGSTDHVNLLEKEQ</sequence>
<dbReference type="AlphaFoldDB" id="A0A7W8CSB0"/>
<accession>A0A7W8CSB0</accession>
<protein>
    <recommendedName>
        <fullName evidence="5">DUF4309 domain-containing protein</fullName>
    </recommendedName>
</protein>
<keyword evidence="4" id="KW-1185">Reference proteome</keyword>
<gene>
    <name evidence="3" type="ORF">HNQ44_001022</name>
</gene>
<dbReference type="Pfam" id="PF14172">
    <property type="entry name" value="DUF4309"/>
    <property type="match status" value="1"/>
</dbReference>
<feature type="signal peptide" evidence="2">
    <location>
        <begin position="1"/>
        <end position="22"/>
    </location>
</feature>
<evidence type="ECO:0000313" key="3">
    <source>
        <dbReference type="EMBL" id="MBB5179598.1"/>
    </source>
</evidence>
<feature type="region of interest" description="Disordered" evidence="1">
    <location>
        <begin position="22"/>
        <end position="66"/>
    </location>
</feature>
<dbReference type="OrthoDB" id="2597113at2"/>
<feature type="chain" id="PRO_5039687611" description="DUF4309 domain-containing protein" evidence="2">
    <location>
        <begin position="23"/>
        <end position="217"/>
    </location>
</feature>
<proteinExistence type="predicted"/>
<dbReference type="PROSITE" id="PS51257">
    <property type="entry name" value="PROKAR_LIPOPROTEIN"/>
    <property type="match status" value="1"/>
</dbReference>
<dbReference type="EMBL" id="JACHHE010000002">
    <property type="protein sequence ID" value="MBB5179598.1"/>
    <property type="molecule type" value="Genomic_DNA"/>
</dbReference>
<dbReference type="InterPro" id="IPR025453">
    <property type="entry name" value="DUF4309"/>
</dbReference>